<name>A0ABZ1J9W0_9ACTN</name>
<feature type="region of interest" description="Disordered" evidence="1">
    <location>
        <begin position="108"/>
        <end position="131"/>
    </location>
</feature>
<dbReference type="RefSeq" id="WP_328936492.1">
    <property type="nucleotide sequence ID" value="NZ_CP108133.1"/>
</dbReference>
<evidence type="ECO:0000256" key="1">
    <source>
        <dbReference type="SAM" id="MobiDB-lite"/>
    </source>
</evidence>
<organism evidence="2 3">
    <name type="scientific">Streptomyces tauricus</name>
    <dbReference type="NCBI Taxonomy" id="68274"/>
    <lineage>
        <taxon>Bacteria</taxon>
        <taxon>Bacillati</taxon>
        <taxon>Actinomycetota</taxon>
        <taxon>Actinomycetes</taxon>
        <taxon>Kitasatosporales</taxon>
        <taxon>Streptomycetaceae</taxon>
        <taxon>Streptomyces</taxon>
        <taxon>Streptomyces aurantiacus group</taxon>
    </lineage>
</organism>
<accession>A0ABZ1J9W0</accession>
<evidence type="ECO:0000313" key="3">
    <source>
        <dbReference type="Proteomes" id="UP001432166"/>
    </source>
</evidence>
<keyword evidence="3" id="KW-1185">Reference proteome</keyword>
<evidence type="ECO:0000313" key="2">
    <source>
        <dbReference type="EMBL" id="WTP47198.1"/>
    </source>
</evidence>
<proteinExistence type="predicted"/>
<sequence>MSEQKWDRIPWGDVGVLDGAIGGSPRFSGTEGGTRLRVEYRVTGEGVTELNYAPTSQEGEEEVGVDEPRLPWSMEVVMRGPIAIPVLGVTLGEDGGPAELVVLVRERGGGGEARDVPRREVEAKGQASTGH</sequence>
<reference evidence="2" key="1">
    <citation type="submission" date="2022-10" db="EMBL/GenBank/DDBJ databases">
        <title>The complete genomes of actinobacterial strains from the NBC collection.</title>
        <authorList>
            <person name="Joergensen T.S."/>
            <person name="Alvarez Arevalo M."/>
            <person name="Sterndorff E.B."/>
            <person name="Faurdal D."/>
            <person name="Vuksanovic O."/>
            <person name="Mourched A.-S."/>
            <person name="Charusanti P."/>
            <person name="Shaw S."/>
            <person name="Blin K."/>
            <person name="Weber T."/>
        </authorList>
    </citation>
    <scope>NUCLEOTIDE SEQUENCE</scope>
    <source>
        <strain evidence="2">NBC_00189</strain>
    </source>
</reference>
<feature type="compositionally biased region" description="Basic and acidic residues" evidence="1">
    <location>
        <begin position="108"/>
        <end position="123"/>
    </location>
</feature>
<dbReference type="EMBL" id="CP108133">
    <property type="protein sequence ID" value="WTP47198.1"/>
    <property type="molecule type" value="Genomic_DNA"/>
</dbReference>
<dbReference type="Proteomes" id="UP001432166">
    <property type="component" value="Chromosome"/>
</dbReference>
<gene>
    <name evidence="2" type="ORF">OG288_02045</name>
</gene>
<protein>
    <submittedName>
        <fullName evidence="2">Uncharacterized protein</fullName>
    </submittedName>
</protein>